<dbReference type="AlphaFoldDB" id="A0A972FVB1"/>
<reference evidence="1" key="1">
    <citation type="submission" date="2020-04" db="EMBL/GenBank/DDBJ databases">
        <title>Description of Shewanella salipaludis sp. nov., isolated from a salt marsh.</title>
        <authorList>
            <person name="Park S."/>
            <person name="Yoon J.-H."/>
        </authorList>
    </citation>
    <scope>NUCLEOTIDE SEQUENCE</scope>
    <source>
        <strain evidence="1">SHSM-M6</strain>
    </source>
</reference>
<evidence type="ECO:0000313" key="2">
    <source>
        <dbReference type="Proteomes" id="UP000737113"/>
    </source>
</evidence>
<protein>
    <submittedName>
        <fullName evidence="1">DUF2989 domain-containing protein</fullName>
    </submittedName>
</protein>
<proteinExistence type="predicted"/>
<organism evidence="1 2">
    <name type="scientific">Shewanella salipaludis</name>
    <dbReference type="NCBI Taxonomy" id="2723052"/>
    <lineage>
        <taxon>Bacteria</taxon>
        <taxon>Pseudomonadati</taxon>
        <taxon>Pseudomonadota</taxon>
        <taxon>Gammaproteobacteria</taxon>
        <taxon>Alteromonadales</taxon>
        <taxon>Shewanellaceae</taxon>
        <taxon>Shewanella</taxon>
    </lineage>
</organism>
<sequence>MLFGCDYSGNSDAICKNNPEICTDLHHDSWCFYEKGDLIRQRYELKHTPSPTGKQVYRQLTLLEDYNHCIELAAGVKHIIHKERTNDRARAFGLSSQSLARLQESIQNSQDPYLAYYRWSRFNDQAALNLLLTAQAESKITDPQLLAPMAAYYLKSDPAKAKALYLEIFSIASPSEFDPDWLLGLASLYRQQQDLEKTYLLSKANVLMSKQKVSQPQMLALLNGNKELAQMLDQEAQQLVDSIGSGDFKHSRFLTLLAKD</sequence>
<comment type="caution">
    <text evidence="1">The sequence shown here is derived from an EMBL/GenBank/DDBJ whole genome shotgun (WGS) entry which is preliminary data.</text>
</comment>
<dbReference type="EMBL" id="JAAXYH010000001">
    <property type="protein sequence ID" value="NMH63928.1"/>
    <property type="molecule type" value="Genomic_DNA"/>
</dbReference>
<keyword evidence="2" id="KW-1185">Reference proteome</keyword>
<dbReference type="Pfam" id="PF11207">
    <property type="entry name" value="DUF2989"/>
    <property type="match status" value="1"/>
</dbReference>
<name>A0A972FVB1_9GAMM</name>
<dbReference type="Proteomes" id="UP000737113">
    <property type="component" value="Unassembled WGS sequence"/>
</dbReference>
<accession>A0A972FVB1</accession>
<dbReference type="InterPro" id="IPR021372">
    <property type="entry name" value="DUF2989"/>
</dbReference>
<dbReference type="RefSeq" id="WP_169562553.1">
    <property type="nucleotide sequence ID" value="NZ_JAAXYH010000001.1"/>
</dbReference>
<gene>
    <name evidence="1" type="ORF">HC757_01870</name>
</gene>
<evidence type="ECO:0000313" key="1">
    <source>
        <dbReference type="EMBL" id="NMH63928.1"/>
    </source>
</evidence>